<dbReference type="GO" id="GO:0000172">
    <property type="term" value="C:ribonuclease MRP complex"/>
    <property type="evidence" value="ECO:0007669"/>
    <property type="project" value="InterPro"/>
</dbReference>
<evidence type="ECO:0000313" key="3">
    <source>
        <dbReference type="EMBL" id="OQD74258.1"/>
    </source>
</evidence>
<gene>
    <name evidence="3" type="ORF">PENDEC_c011G06609</name>
</gene>
<dbReference type="InterPro" id="IPR049128">
    <property type="entry name" value="Pop8-like_dom"/>
</dbReference>
<organism evidence="3 4">
    <name type="scientific">Penicillium decumbens</name>
    <dbReference type="NCBI Taxonomy" id="69771"/>
    <lineage>
        <taxon>Eukaryota</taxon>
        <taxon>Fungi</taxon>
        <taxon>Dikarya</taxon>
        <taxon>Ascomycota</taxon>
        <taxon>Pezizomycotina</taxon>
        <taxon>Eurotiomycetes</taxon>
        <taxon>Eurotiomycetidae</taxon>
        <taxon>Eurotiales</taxon>
        <taxon>Aspergillaceae</taxon>
        <taxon>Penicillium</taxon>
    </lineage>
</organism>
<dbReference type="OMA" id="QVKSYCT"/>
<evidence type="ECO:0000259" key="2">
    <source>
        <dbReference type="Pfam" id="PF20976"/>
    </source>
</evidence>
<dbReference type="GO" id="GO:0034965">
    <property type="term" value="P:intronic box C/D snoRNA processing"/>
    <property type="evidence" value="ECO:0007669"/>
    <property type="project" value="TreeGrafter"/>
</dbReference>
<dbReference type="GO" id="GO:0005655">
    <property type="term" value="C:nucleolar ribonuclease P complex"/>
    <property type="evidence" value="ECO:0007669"/>
    <property type="project" value="InterPro"/>
</dbReference>
<protein>
    <recommendedName>
        <fullName evidence="2">Ribonucleases P/MRP subunit Pop8-like domain-containing protein</fullName>
    </recommendedName>
</protein>
<reference evidence="4" key="1">
    <citation type="journal article" date="2017" name="Nat. Microbiol.">
        <title>Global analysis of biosynthetic gene clusters reveals vast potential of secondary metabolite production in Penicillium species.</title>
        <authorList>
            <person name="Nielsen J.C."/>
            <person name="Grijseels S."/>
            <person name="Prigent S."/>
            <person name="Ji B."/>
            <person name="Dainat J."/>
            <person name="Nielsen K.F."/>
            <person name="Frisvad J.C."/>
            <person name="Workman M."/>
            <person name="Nielsen J."/>
        </authorList>
    </citation>
    <scope>NUCLEOTIDE SEQUENCE [LARGE SCALE GENOMIC DNA]</scope>
    <source>
        <strain evidence="4">IBT 11843</strain>
    </source>
</reference>
<dbReference type="GO" id="GO:0004526">
    <property type="term" value="F:ribonuclease P activity"/>
    <property type="evidence" value="ECO:0007669"/>
    <property type="project" value="TreeGrafter"/>
</dbReference>
<dbReference type="GO" id="GO:0000171">
    <property type="term" value="F:ribonuclease MRP activity"/>
    <property type="evidence" value="ECO:0007669"/>
    <property type="project" value="TreeGrafter"/>
</dbReference>
<name>A0A1V6PB64_PENDC</name>
<evidence type="ECO:0000256" key="1">
    <source>
        <dbReference type="SAM" id="MobiDB-lite"/>
    </source>
</evidence>
<dbReference type="Proteomes" id="UP000191522">
    <property type="component" value="Unassembled WGS sequence"/>
</dbReference>
<feature type="domain" description="Ribonucleases P/MRP subunit Pop8-like" evidence="2">
    <location>
        <begin position="38"/>
        <end position="93"/>
    </location>
</feature>
<keyword evidence="4" id="KW-1185">Reference proteome</keyword>
<dbReference type="Pfam" id="PF20976">
    <property type="entry name" value="Pop8"/>
    <property type="match status" value="1"/>
</dbReference>
<comment type="caution">
    <text evidence="3">The sequence shown here is derived from an EMBL/GenBank/DDBJ whole genome shotgun (WGS) entry which is preliminary data.</text>
</comment>
<accession>A0A1V6PB64</accession>
<dbReference type="GO" id="GO:0000294">
    <property type="term" value="P:nuclear-transcribed mRNA catabolic process, RNase MRP-dependent"/>
    <property type="evidence" value="ECO:0007669"/>
    <property type="project" value="TreeGrafter"/>
</dbReference>
<dbReference type="InterPro" id="IPR020347">
    <property type="entry name" value="Pop8"/>
</dbReference>
<evidence type="ECO:0000313" key="4">
    <source>
        <dbReference type="Proteomes" id="UP000191522"/>
    </source>
</evidence>
<dbReference type="EMBL" id="MDYL01000011">
    <property type="protein sequence ID" value="OQD74258.1"/>
    <property type="molecule type" value="Genomic_DNA"/>
</dbReference>
<dbReference type="PANTHER" id="PTHR28173:SF1">
    <property type="entry name" value="RIBONUCLEASES P_MRP PROTEIN SUBUNIT POP8"/>
    <property type="match status" value="1"/>
</dbReference>
<dbReference type="AlphaFoldDB" id="A0A1V6PB64"/>
<sequence length="167" mass="17693">MADVQHKVIENETPSIGHKRKAQATTSSVIQFTSRNPPWTYLKLRLIPQPDNTSPQPLDALSARTYLSAALSQFLGVTGTAIPIDILKIEHGSVSATNLETPLTAGMSKYDCAWVRVPREDAAAVVSALSSWIGGSGSGTNVAWRICAKGNYLGALVAGSGSDLFVP</sequence>
<proteinExistence type="predicted"/>
<dbReference type="OrthoDB" id="5530243at2759"/>
<feature type="region of interest" description="Disordered" evidence="1">
    <location>
        <begin position="1"/>
        <end position="24"/>
    </location>
</feature>
<dbReference type="STRING" id="69771.A0A1V6PB64"/>
<dbReference type="GO" id="GO:0008033">
    <property type="term" value="P:tRNA processing"/>
    <property type="evidence" value="ECO:0007669"/>
    <property type="project" value="InterPro"/>
</dbReference>
<feature type="compositionally biased region" description="Basic and acidic residues" evidence="1">
    <location>
        <begin position="1"/>
        <end position="10"/>
    </location>
</feature>
<dbReference type="PANTHER" id="PTHR28173">
    <property type="entry name" value="RIBONUCLEASES P/MRP PROTEIN SUBUNIT POP8"/>
    <property type="match status" value="1"/>
</dbReference>